<dbReference type="InterPro" id="IPR011234">
    <property type="entry name" value="Fumarylacetoacetase-like_C"/>
</dbReference>
<name>A0A6M6JHI7_9PSEU</name>
<dbReference type="EMBL" id="CP053564">
    <property type="protein sequence ID" value="QJY45861.1"/>
    <property type="molecule type" value="Genomic_DNA"/>
</dbReference>
<dbReference type="AlphaFoldDB" id="A0A6M6JHI7"/>
<dbReference type="Pfam" id="PF01557">
    <property type="entry name" value="FAA_hydrolase"/>
    <property type="match status" value="1"/>
</dbReference>
<dbReference type="InterPro" id="IPR018833">
    <property type="entry name" value="Rv2993c-like_N"/>
</dbReference>
<feature type="domain" description="Rv2993c-like N-terminal" evidence="3">
    <location>
        <begin position="1"/>
        <end position="62"/>
    </location>
</feature>
<feature type="domain" description="Fumarylacetoacetase-like C-terminal" evidence="2">
    <location>
        <begin position="93"/>
        <end position="299"/>
    </location>
</feature>
<dbReference type="Gene3D" id="3.90.850.10">
    <property type="entry name" value="Fumarylacetoacetase-like, C-terminal domain"/>
    <property type="match status" value="1"/>
</dbReference>
<gene>
    <name evidence="4" type="ORF">HOP40_08640</name>
</gene>
<evidence type="ECO:0000259" key="2">
    <source>
        <dbReference type="Pfam" id="PF01557"/>
    </source>
</evidence>
<evidence type="ECO:0000256" key="1">
    <source>
        <dbReference type="SAM" id="MobiDB-lite"/>
    </source>
</evidence>
<reference evidence="4 5" key="1">
    <citation type="submission" date="2020-05" db="EMBL/GenBank/DDBJ databases">
        <authorList>
            <person name="Mo P."/>
        </authorList>
    </citation>
    <scope>NUCLEOTIDE SEQUENCE [LARGE SCALE GENOMIC DNA]</scope>
    <source>
        <strain evidence="4 5">Gen01</strain>
    </source>
</reference>
<proteinExistence type="predicted"/>
<dbReference type="InterPro" id="IPR036663">
    <property type="entry name" value="Fumarylacetoacetase_C_sf"/>
</dbReference>
<dbReference type="PANTHER" id="PTHR43211:SF1">
    <property type="entry name" value="BLL6422 PROTEIN"/>
    <property type="match status" value="1"/>
</dbReference>
<sequence length="328" mass="35096">MRIARIDVDGATRLGIVDADRVQPLAAGVELVDLLTADPGQRREIVGRSGDGPPLALSDVRLRASIEPTTLRDFLTFEEHLEGSLAILGATEPHPVWYEVPVFLFGNSNAVVGPGDPVAVPPGCELLDFELELAVVIGEGGRDLTPEQAGEHIAGYTLLNDWSARDLMAPVIPFGMGPMKGKDFAHSLGPWIVTADELEPHRRDGRLALELHVELNGVPLPAGGDNSVNMVWSFEEMIAFASRGTDLRPGDVLASGTCGGGCLLEYWARLDTDRVPPLRPGDVVTLVAEGIGSLSNTVVAGVDPVPLPRARTGQRRRERSWTPPAGRP</sequence>
<accession>A0A6M6JHI7</accession>
<dbReference type="Proteomes" id="UP000505377">
    <property type="component" value="Chromosome"/>
</dbReference>
<protein>
    <submittedName>
        <fullName evidence="4">DUF2437 domain-containing protein</fullName>
    </submittedName>
</protein>
<feature type="region of interest" description="Disordered" evidence="1">
    <location>
        <begin position="303"/>
        <end position="328"/>
    </location>
</feature>
<dbReference type="SUPFAM" id="SSF56529">
    <property type="entry name" value="FAH"/>
    <property type="match status" value="1"/>
</dbReference>
<dbReference type="KEGG" id="pbro:HOP40_08640"/>
<evidence type="ECO:0000259" key="3">
    <source>
        <dbReference type="Pfam" id="PF10370"/>
    </source>
</evidence>
<keyword evidence="5" id="KW-1185">Reference proteome</keyword>
<dbReference type="Pfam" id="PF10370">
    <property type="entry name" value="Rv2993c-like_N"/>
    <property type="match status" value="1"/>
</dbReference>
<organism evidence="4 5">
    <name type="scientific">Pseudonocardia broussonetiae</name>
    <dbReference type="NCBI Taxonomy" id="2736640"/>
    <lineage>
        <taxon>Bacteria</taxon>
        <taxon>Bacillati</taxon>
        <taxon>Actinomycetota</taxon>
        <taxon>Actinomycetes</taxon>
        <taxon>Pseudonocardiales</taxon>
        <taxon>Pseudonocardiaceae</taxon>
        <taxon>Pseudonocardia</taxon>
    </lineage>
</organism>
<evidence type="ECO:0000313" key="5">
    <source>
        <dbReference type="Proteomes" id="UP000505377"/>
    </source>
</evidence>
<dbReference type="RefSeq" id="WP_172156440.1">
    <property type="nucleotide sequence ID" value="NZ_CP053564.1"/>
</dbReference>
<evidence type="ECO:0000313" key="4">
    <source>
        <dbReference type="EMBL" id="QJY45861.1"/>
    </source>
</evidence>
<dbReference type="PANTHER" id="PTHR43211">
    <property type="entry name" value="FUMARYLACETOACETATE HYDROLASE"/>
    <property type="match status" value="1"/>
</dbReference>
<dbReference type="GO" id="GO:0003824">
    <property type="term" value="F:catalytic activity"/>
    <property type="evidence" value="ECO:0007669"/>
    <property type="project" value="InterPro"/>
</dbReference>